<dbReference type="EMBL" id="MAVT02002775">
    <property type="protein sequence ID" value="POS69021.1"/>
    <property type="molecule type" value="Genomic_DNA"/>
</dbReference>
<feature type="region of interest" description="Disordered" evidence="1">
    <location>
        <begin position="100"/>
        <end position="148"/>
    </location>
</feature>
<dbReference type="AlphaFoldDB" id="A0A2P5HFK3"/>
<keyword evidence="2" id="KW-1133">Transmembrane helix</keyword>
<feature type="compositionally biased region" description="Basic and acidic residues" evidence="1">
    <location>
        <begin position="219"/>
        <end position="229"/>
    </location>
</feature>
<dbReference type="OrthoDB" id="6418713at2759"/>
<proteinExistence type="predicted"/>
<accession>A0A2P5HFK3</accession>
<keyword evidence="2" id="KW-0812">Transmembrane</keyword>
<dbReference type="Proteomes" id="UP000094444">
    <property type="component" value="Unassembled WGS sequence"/>
</dbReference>
<evidence type="ECO:0000256" key="3">
    <source>
        <dbReference type="SAM" id="SignalP"/>
    </source>
</evidence>
<evidence type="ECO:0000313" key="5">
    <source>
        <dbReference type="Proteomes" id="UP000094444"/>
    </source>
</evidence>
<dbReference type="InParanoid" id="A0A2P5HFK3"/>
<feature type="chain" id="PRO_5015114666" evidence="3">
    <location>
        <begin position="21"/>
        <end position="229"/>
    </location>
</feature>
<gene>
    <name evidence="4" type="ORF">DHEL01_v212584</name>
</gene>
<evidence type="ECO:0000256" key="2">
    <source>
        <dbReference type="SAM" id="Phobius"/>
    </source>
</evidence>
<protein>
    <submittedName>
        <fullName evidence="4">DUF250 domain membrane protein</fullName>
    </submittedName>
</protein>
<evidence type="ECO:0000256" key="1">
    <source>
        <dbReference type="SAM" id="MobiDB-lite"/>
    </source>
</evidence>
<name>A0A2P5HFK3_DIAHE</name>
<keyword evidence="3" id="KW-0732">Signal</keyword>
<feature type="region of interest" description="Disordered" evidence="1">
    <location>
        <begin position="202"/>
        <end position="229"/>
    </location>
</feature>
<keyword evidence="2" id="KW-0472">Membrane</keyword>
<keyword evidence="5" id="KW-1185">Reference proteome</keyword>
<sequence>MLKALAPITALLLAWVAAFAKPTTSKLVNIIFIALGVLPATLNEAQFAWMGLSSQTLAIVAESTHLVMLQWYLTAYQDSTQQLAAHETNAEDEIGLIISSNSSDHESDNGNSGGPVEYHSDGDDDGWSGLPIHGGHGAPETSHDDQLGDRGVFGATQISPLSLLYYYAPIWAFLNGLMALVFEGPEFDWNDLNRRLASMDDSGVEDHDKMGESQSNGVDHGDHGDHAFD</sequence>
<evidence type="ECO:0000313" key="4">
    <source>
        <dbReference type="EMBL" id="POS69021.1"/>
    </source>
</evidence>
<reference evidence="4" key="1">
    <citation type="submission" date="2017-09" db="EMBL/GenBank/DDBJ databases">
        <title>Polyketide synthases of a Diaporthe helianthi virulent isolate.</title>
        <authorList>
            <person name="Baroncelli R."/>
        </authorList>
    </citation>
    <scope>NUCLEOTIDE SEQUENCE [LARGE SCALE GENOMIC DNA]</scope>
    <source>
        <strain evidence="4">7/96</strain>
    </source>
</reference>
<feature type="compositionally biased region" description="Basic and acidic residues" evidence="1">
    <location>
        <begin position="202"/>
        <end position="211"/>
    </location>
</feature>
<comment type="caution">
    <text evidence="4">The sequence shown here is derived from an EMBL/GenBank/DDBJ whole genome shotgun (WGS) entry which is preliminary data.</text>
</comment>
<feature type="transmembrane region" description="Helical" evidence="2">
    <location>
        <begin position="30"/>
        <end position="49"/>
    </location>
</feature>
<organism evidence="4 5">
    <name type="scientific">Diaporthe helianthi</name>
    <dbReference type="NCBI Taxonomy" id="158607"/>
    <lineage>
        <taxon>Eukaryota</taxon>
        <taxon>Fungi</taxon>
        <taxon>Dikarya</taxon>
        <taxon>Ascomycota</taxon>
        <taxon>Pezizomycotina</taxon>
        <taxon>Sordariomycetes</taxon>
        <taxon>Sordariomycetidae</taxon>
        <taxon>Diaporthales</taxon>
        <taxon>Diaporthaceae</taxon>
        <taxon>Diaporthe</taxon>
    </lineage>
</organism>
<feature type="signal peptide" evidence="3">
    <location>
        <begin position="1"/>
        <end position="20"/>
    </location>
</feature>